<evidence type="ECO:0000256" key="2">
    <source>
        <dbReference type="SAM" id="MobiDB-lite"/>
    </source>
</evidence>
<dbReference type="STRING" id="84645.A0A498MCW9"/>
<dbReference type="SUPFAM" id="SSF49785">
    <property type="entry name" value="Galactose-binding domain-like"/>
    <property type="match status" value="3"/>
</dbReference>
<dbReference type="SMART" id="SM01198">
    <property type="entry name" value="FBA"/>
    <property type="match status" value="3"/>
</dbReference>
<dbReference type="EMBL" id="QBIY01012740">
    <property type="protein sequence ID" value="RXN17653.1"/>
    <property type="molecule type" value="Genomic_DNA"/>
</dbReference>
<reference evidence="5 6" key="1">
    <citation type="submission" date="2018-03" db="EMBL/GenBank/DDBJ databases">
        <title>Draft genome sequence of Rohu Carp (Labeo rohita).</title>
        <authorList>
            <person name="Das P."/>
            <person name="Kushwaha B."/>
            <person name="Joshi C.G."/>
            <person name="Kumar D."/>
            <person name="Nagpure N.S."/>
            <person name="Sahoo L."/>
            <person name="Das S.P."/>
            <person name="Bit A."/>
            <person name="Patnaik S."/>
            <person name="Meher P.K."/>
            <person name="Jayasankar P."/>
            <person name="Koringa P.G."/>
            <person name="Patel N.V."/>
            <person name="Hinsu A.T."/>
            <person name="Kumar R."/>
            <person name="Pandey M."/>
            <person name="Agarwal S."/>
            <person name="Srivastava S."/>
            <person name="Singh M."/>
            <person name="Iquebal M.A."/>
            <person name="Jaiswal S."/>
            <person name="Angadi U.B."/>
            <person name="Kumar N."/>
            <person name="Raza M."/>
            <person name="Shah T.M."/>
            <person name="Rai A."/>
            <person name="Jena J.K."/>
        </authorList>
    </citation>
    <scope>NUCLEOTIDE SEQUENCE [LARGE SCALE GENOMIC DNA]</scope>
    <source>
        <strain evidence="5">DASCIFA01</strain>
        <tissue evidence="5">Testis</tissue>
    </source>
</reference>
<dbReference type="GO" id="GO:0061630">
    <property type="term" value="F:ubiquitin protein ligase activity"/>
    <property type="evidence" value="ECO:0007669"/>
    <property type="project" value="TreeGrafter"/>
</dbReference>
<feature type="domain" description="FBA" evidence="4">
    <location>
        <begin position="405"/>
        <end position="492"/>
    </location>
</feature>
<dbReference type="PANTHER" id="PTHR12125:SF12">
    <property type="entry name" value="F-BOX ONLY PROTEIN 6"/>
    <property type="match status" value="1"/>
</dbReference>
<dbReference type="InterPro" id="IPR007397">
    <property type="entry name" value="F-box-assoc_dom"/>
</dbReference>
<feature type="domain" description="F-box" evidence="3">
    <location>
        <begin position="23"/>
        <end position="70"/>
    </location>
</feature>
<dbReference type="GO" id="GO:0019005">
    <property type="term" value="C:SCF ubiquitin ligase complex"/>
    <property type="evidence" value="ECO:0007669"/>
    <property type="project" value="TreeGrafter"/>
</dbReference>
<dbReference type="Gene3D" id="1.20.1280.50">
    <property type="match status" value="1"/>
</dbReference>
<dbReference type="GO" id="GO:0036503">
    <property type="term" value="P:ERAD pathway"/>
    <property type="evidence" value="ECO:0007669"/>
    <property type="project" value="TreeGrafter"/>
</dbReference>
<dbReference type="PROSITE" id="PS50181">
    <property type="entry name" value="FBOX"/>
    <property type="match status" value="1"/>
</dbReference>
<dbReference type="InterPro" id="IPR036047">
    <property type="entry name" value="F-box-like_dom_sf"/>
</dbReference>
<dbReference type="SUPFAM" id="SSF81383">
    <property type="entry name" value="F-box domain"/>
    <property type="match status" value="1"/>
</dbReference>
<sequence length="494" mass="57481">MDQNTRMDQSESSRVASRNQLRRSQQSAIPLPMVEEILMNLPAHQVVQVCRLVCHEWKELVDSAAHWRERCKREEIQPYDASRVPEDWRLFYLQSKYRRNLLKNPKADDGLQEWEFVHNTGDHWVTGEIGKPFPDNTVTKCFVASRYTPDSKYSRYKLYVRLLDQERKAISTFNPYKVILHRNDYPWCQMTCIFKNYGPGVRFIRFSHAGMGMQITNSSVEVCPAAERLRCTKSNLLKNPSAQDGLRGWKIVPSGGDCWVIEENTKPIPDTVTKCFVTSYGLCLKQQLIDLNEEGYSDSFMDQVQPHIKISDWYAPRHDFGSEYQICVELLDEREKPISTFQPEKVMFPFWNGEPWHQMTHVFKNYGPGVRFIRFTHGGGNTQYWPGHYGIQVTNSSVEICPADERYAPFSDCGSEYQICVELLDEKKKPISTFQPEKVFFQKGKMYPWRQMTHVFMNYGPGVRFIRFTHGGKDQEGQHGIQVTNSSVEICPTD</sequence>
<evidence type="ECO:0000313" key="6">
    <source>
        <dbReference type="Proteomes" id="UP000290572"/>
    </source>
</evidence>
<dbReference type="Pfam" id="PF04300">
    <property type="entry name" value="FBA"/>
    <property type="match status" value="4"/>
</dbReference>
<evidence type="ECO:0000259" key="4">
    <source>
        <dbReference type="PROSITE" id="PS51114"/>
    </source>
</evidence>
<feature type="domain" description="FBA" evidence="4">
    <location>
        <begin position="91"/>
        <end position="145"/>
    </location>
</feature>
<dbReference type="Pfam" id="PF00646">
    <property type="entry name" value="F-box"/>
    <property type="match status" value="1"/>
</dbReference>
<dbReference type="Proteomes" id="UP000290572">
    <property type="component" value="Unassembled WGS sequence"/>
</dbReference>
<dbReference type="FunFam" id="2.60.120.260:FF:000012">
    <property type="entry name" value="F-box only protein 2"/>
    <property type="match status" value="1"/>
</dbReference>
<comment type="caution">
    <text evidence="5">The sequence shown here is derived from an EMBL/GenBank/DDBJ whole genome shotgun (WGS) entry which is preliminary data.</text>
</comment>
<accession>A0A498MCW9</accession>
<dbReference type="InterPro" id="IPR001810">
    <property type="entry name" value="F-box_dom"/>
</dbReference>
<proteinExistence type="predicted"/>
<dbReference type="FunFam" id="1.20.1280.50:FF:000002">
    <property type="entry name" value="F-box only protein 44"/>
    <property type="match status" value="1"/>
</dbReference>
<dbReference type="GO" id="GO:0031146">
    <property type="term" value="P:SCF-dependent proteasomal ubiquitin-dependent protein catabolic process"/>
    <property type="evidence" value="ECO:0007669"/>
    <property type="project" value="TreeGrafter"/>
</dbReference>
<dbReference type="AlphaFoldDB" id="A0A498MCW9"/>
<name>A0A498MCW9_LABRO</name>
<dbReference type="PROSITE" id="PS51114">
    <property type="entry name" value="FBA"/>
    <property type="match status" value="3"/>
</dbReference>
<evidence type="ECO:0000313" key="5">
    <source>
        <dbReference type="EMBL" id="RXN17653.1"/>
    </source>
</evidence>
<dbReference type="InterPro" id="IPR008979">
    <property type="entry name" value="Galactose-bd-like_sf"/>
</dbReference>
<evidence type="ECO:0000256" key="1">
    <source>
        <dbReference type="ARBA" id="ARBA00022786"/>
    </source>
</evidence>
<dbReference type="GO" id="GO:0006516">
    <property type="term" value="P:glycoprotein catabolic process"/>
    <property type="evidence" value="ECO:0007669"/>
    <property type="project" value="TreeGrafter"/>
</dbReference>
<gene>
    <name evidence="5" type="ORF">ROHU_026721</name>
</gene>
<keyword evidence="1" id="KW-0833">Ubl conjugation pathway</keyword>
<dbReference type="SMART" id="SM00256">
    <property type="entry name" value="FBOX"/>
    <property type="match status" value="1"/>
</dbReference>
<keyword evidence="6" id="KW-1185">Reference proteome</keyword>
<evidence type="ECO:0000259" key="3">
    <source>
        <dbReference type="PROSITE" id="PS50181"/>
    </source>
</evidence>
<feature type="region of interest" description="Disordered" evidence="2">
    <location>
        <begin position="1"/>
        <end position="24"/>
    </location>
</feature>
<dbReference type="Gene3D" id="2.60.120.260">
    <property type="entry name" value="Galactose-binding domain-like"/>
    <property type="match status" value="4"/>
</dbReference>
<feature type="domain" description="FBA" evidence="4">
    <location>
        <begin position="222"/>
        <end position="402"/>
    </location>
</feature>
<protein>
    <submittedName>
        <fullName evidence="5">F-box only 44-like protein</fullName>
    </submittedName>
</protein>
<organism evidence="5 6">
    <name type="scientific">Labeo rohita</name>
    <name type="common">Indian major carp</name>
    <name type="synonym">Cyprinus rohita</name>
    <dbReference type="NCBI Taxonomy" id="84645"/>
    <lineage>
        <taxon>Eukaryota</taxon>
        <taxon>Metazoa</taxon>
        <taxon>Chordata</taxon>
        <taxon>Craniata</taxon>
        <taxon>Vertebrata</taxon>
        <taxon>Euteleostomi</taxon>
        <taxon>Actinopterygii</taxon>
        <taxon>Neopterygii</taxon>
        <taxon>Teleostei</taxon>
        <taxon>Ostariophysi</taxon>
        <taxon>Cypriniformes</taxon>
        <taxon>Cyprinidae</taxon>
        <taxon>Labeoninae</taxon>
        <taxon>Labeonini</taxon>
        <taxon>Labeo</taxon>
    </lineage>
</organism>
<dbReference type="GO" id="GO:0005737">
    <property type="term" value="C:cytoplasm"/>
    <property type="evidence" value="ECO:0007669"/>
    <property type="project" value="TreeGrafter"/>
</dbReference>
<dbReference type="InterPro" id="IPR039752">
    <property type="entry name" value="F-box_only"/>
</dbReference>
<dbReference type="PANTHER" id="PTHR12125">
    <property type="entry name" value="F-BOX ONLY PROTEIN 6-LIKE PROTEIN"/>
    <property type="match status" value="1"/>
</dbReference>